<keyword evidence="4" id="KW-0564">Palmitate</keyword>
<proteinExistence type="predicted"/>
<keyword evidence="3" id="KW-0472">Membrane</keyword>
<keyword evidence="2" id="KW-0732">Signal</keyword>
<sequence>MPITSKSLFVTVICCSILLSACGKKGPLYLPEEPKSQTSSALTQSNHIEYSALLRLLPTETPSQQEKS</sequence>
<protein>
    <recommendedName>
        <fullName evidence="9">Lipoprotein</fullName>
    </recommendedName>
</protein>
<keyword evidence="8" id="KW-1185">Reference proteome</keyword>
<evidence type="ECO:0000256" key="2">
    <source>
        <dbReference type="ARBA" id="ARBA00022729"/>
    </source>
</evidence>
<keyword evidence="5" id="KW-0998">Cell outer membrane</keyword>
<evidence type="ECO:0000256" key="4">
    <source>
        <dbReference type="ARBA" id="ARBA00023139"/>
    </source>
</evidence>
<organism evidence="7 8">
    <name type="scientific">Thiomicrorhabdus immobilis</name>
    <dbReference type="NCBI Taxonomy" id="2791037"/>
    <lineage>
        <taxon>Bacteria</taxon>
        <taxon>Pseudomonadati</taxon>
        <taxon>Pseudomonadota</taxon>
        <taxon>Gammaproteobacteria</taxon>
        <taxon>Thiotrichales</taxon>
        <taxon>Piscirickettsiaceae</taxon>
        <taxon>Thiomicrorhabdus</taxon>
    </lineage>
</organism>
<dbReference type="Pfam" id="PF13627">
    <property type="entry name" value="LptM_cons"/>
    <property type="match status" value="1"/>
</dbReference>
<evidence type="ECO:0008006" key="9">
    <source>
        <dbReference type="Google" id="ProtNLM"/>
    </source>
</evidence>
<evidence type="ECO:0000256" key="1">
    <source>
        <dbReference type="ARBA" id="ARBA00004459"/>
    </source>
</evidence>
<comment type="subcellular location">
    <subcellularLocation>
        <location evidence="1">Cell outer membrane</location>
        <topology evidence="1">Lipid-anchor</topology>
    </subcellularLocation>
</comment>
<name>A0ABM7MFK3_9GAMM</name>
<keyword evidence="6" id="KW-0449">Lipoprotein</keyword>
<dbReference type="EMBL" id="AP024202">
    <property type="protein sequence ID" value="BCN94133.1"/>
    <property type="molecule type" value="Genomic_DNA"/>
</dbReference>
<accession>A0ABM7MFK3</accession>
<evidence type="ECO:0000256" key="3">
    <source>
        <dbReference type="ARBA" id="ARBA00023136"/>
    </source>
</evidence>
<reference evidence="7" key="1">
    <citation type="journal article" date="2022" name="Arch. Microbiol.">
        <title>Thiomicrorhabdus immobilis sp. nov., a mesophilic sulfur-oxidizing bacterium isolated from sediment of a brackish lake in northern Japan.</title>
        <authorList>
            <person name="Kojima H."/>
            <person name="Mochizuki J."/>
            <person name="Kanda M."/>
            <person name="Watanabe T."/>
            <person name="Fukui M."/>
        </authorList>
    </citation>
    <scope>NUCLEOTIDE SEQUENCE</scope>
    <source>
        <strain evidence="7">Am19</strain>
    </source>
</reference>
<dbReference type="RefSeq" id="WP_237261606.1">
    <property type="nucleotide sequence ID" value="NZ_AP024202.1"/>
</dbReference>
<gene>
    <name evidence="7" type="ORF">THMIRHAM_19180</name>
</gene>
<evidence type="ECO:0000256" key="6">
    <source>
        <dbReference type="ARBA" id="ARBA00023288"/>
    </source>
</evidence>
<evidence type="ECO:0000313" key="7">
    <source>
        <dbReference type="EMBL" id="BCN94133.1"/>
    </source>
</evidence>
<evidence type="ECO:0000256" key="5">
    <source>
        <dbReference type="ARBA" id="ARBA00023237"/>
    </source>
</evidence>
<evidence type="ECO:0000313" key="8">
    <source>
        <dbReference type="Proteomes" id="UP001054820"/>
    </source>
</evidence>
<dbReference type="InterPro" id="IPR032831">
    <property type="entry name" value="LptM_cons"/>
</dbReference>
<dbReference type="Proteomes" id="UP001054820">
    <property type="component" value="Chromosome"/>
</dbReference>
<dbReference type="NCBIfam" id="NF047847">
    <property type="entry name" value="SS_mature_LptM"/>
    <property type="match status" value="1"/>
</dbReference>
<dbReference type="PROSITE" id="PS51257">
    <property type="entry name" value="PROKAR_LIPOPROTEIN"/>
    <property type="match status" value="1"/>
</dbReference>